<gene>
    <name evidence="1" type="ORF">KFL_002040030</name>
</gene>
<dbReference type="AlphaFoldDB" id="A0A1Y1I1F8"/>
<evidence type="ECO:0000313" key="2">
    <source>
        <dbReference type="Proteomes" id="UP000054558"/>
    </source>
</evidence>
<evidence type="ECO:0000313" key="1">
    <source>
        <dbReference type="EMBL" id="GAQ84744.1"/>
    </source>
</evidence>
<organism evidence="1 2">
    <name type="scientific">Klebsormidium nitens</name>
    <name type="common">Green alga</name>
    <name type="synonym">Ulothrix nitens</name>
    <dbReference type="NCBI Taxonomy" id="105231"/>
    <lineage>
        <taxon>Eukaryota</taxon>
        <taxon>Viridiplantae</taxon>
        <taxon>Streptophyta</taxon>
        <taxon>Klebsormidiophyceae</taxon>
        <taxon>Klebsormidiales</taxon>
        <taxon>Klebsormidiaceae</taxon>
        <taxon>Klebsormidium</taxon>
    </lineage>
</organism>
<protein>
    <submittedName>
        <fullName evidence="1">Uncharacterized protein</fullName>
    </submittedName>
</protein>
<reference evidence="1 2" key="1">
    <citation type="journal article" date="2014" name="Nat. Commun.">
        <title>Klebsormidium flaccidum genome reveals primary factors for plant terrestrial adaptation.</title>
        <authorList>
            <person name="Hori K."/>
            <person name="Maruyama F."/>
            <person name="Fujisawa T."/>
            <person name="Togashi T."/>
            <person name="Yamamoto N."/>
            <person name="Seo M."/>
            <person name="Sato S."/>
            <person name="Yamada T."/>
            <person name="Mori H."/>
            <person name="Tajima N."/>
            <person name="Moriyama T."/>
            <person name="Ikeuchi M."/>
            <person name="Watanabe M."/>
            <person name="Wada H."/>
            <person name="Kobayashi K."/>
            <person name="Saito M."/>
            <person name="Masuda T."/>
            <person name="Sasaki-Sekimoto Y."/>
            <person name="Mashiguchi K."/>
            <person name="Awai K."/>
            <person name="Shimojima M."/>
            <person name="Masuda S."/>
            <person name="Iwai M."/>
            <person name="Nobusawa T."/>
            <person name="Narise T."/>
            <person name="Kondo S."/>
            <person name="Saito H."/>
            <person name="Sato R."/>
            <person name="Murakawa M."/>
            <person name="Ihara Y."/>
            <person name="Oshima-Yamada Y."/>
            <person name="Ohtaka K."/>
            <person name="Satoh M."/>
            <person name="Sonobe K."/>
            <person name="Ishii M."/>
            <person name="Ohtani R."/>
            <person name="Kanamori-Sato M."/>
            <person name="Honoki R."/>
            <person name="Miyazaki D."/>
            <person name="Mochizuki H."/>
            <person name="Umetsu J."/>
            <person name="Higashi K."/>
            <person name="Shibata D."/>
            <person name="Kamiya Y."/>
            <person name="Sato N."/>
            <person name="Nakamura Y."/>
            <person name="Tabata S."/>
            <person name="Ida S."/>
            <person name="Kurokawa K."/>
            <person name="Ohta H."/>
        </authorList>
    </citation>
    <scope>NUCLEOTIDE SEQUENCE [LARGE SCALE GENOMIC DNA]</scope>
    <source>
        <strain evidence="1 2">NIES-2285</strain>
    </source>
</reference>
<dbReference type="EMBL" id="DF237153">
    <property type="protein sequence ID" value="GAQ84744.1"/>
    <property type="molecule type" value="Genomic_DNA"/>
</dbReference>
<accession>A0A1Y1I1F8</accession>
<proteinExistence type="predicted"/>
<sequence length="269" mass="30235">MGYDTKFTGRFALSRPLTAEESAILKAVQDYRPEDGLKLPSAVPGQERPIKILREGVDPYCNGEGWHIFKEFPSCKCRWTVSHDKSALVWDGKGPFYNHVSWLEYFISNFFEVWGVRLSGTVTLEDNLSGDTGSITLNGNQIFVKMAPPIALCIGDDSYDYPNEAFFDYTARRNYCTHRRRDLCRSGARLAGRMRVDVEKARLQQDSKRMKAVHDRRYQDDLELPYVAFEKRPSSGLTTSVAAERGRVGGCGSLVKGAGSCKAARRRGA</sequence>
<dbReference type="Proteomes" id="UP000054558">
    <property type="component" value="Unassembled WGS sequence"/>
</dbReference>
<keyword evidence="2" id="KW-1185">Reference proteome</keyword>
<name>A0A1Y1I1F8_KLENI</name>